<sequence length="267" mass="29910">MRWKQSDPNFKSALIASEASKATTLLDAIRISGRKRWFLLSLMKRYADGQKQAQRIIKAVSKEGKILKEKLKKYNASVQVLIENGLDFNILSWEQASDVTTGIHKQSSVSPLQAWKRDAIEAYTLLQRAGEEINIIHSEMHSVILNAYKDCRSCDVATAISGHAGSLTTIQAGLLSIAKARQSHHHMHLQFAVQSLSKHVDISRDIDHYVANIQQVAIAPHCEAEEDILQSDEEEDFQDSQENIQNDISKNYLFDDFGSDSGLGTEC</sequence>
<dbReference type="EnsemblMetazoa" id="XM_028660190.1">
    <property type="protein sequence ID" value="XP_028515991.1"/>
    <property type="gene ID" value="LOC114575406"/>
</dbReference>
<name>A0A913YP81_EXADI</name>
<dbReference type="GeneID" id="114575406"/>
<evidence type="ECO:0000313" key="2">
    <source>
        <dbReference type="Proteomes" id="UP000887567"/>
    </source>
</evidence>
<dbReference type="KEGG" id="epa:114575406"/>
<dbReference type="AlphaFoldDB" id="A0A913YP81"/>
<dbReference type="OrthoDB" id="5986555at2759"/>
<accession>A0A913YP81</accession>
<keyword evidence="2" id="KW-1185">Reference proteome</keyword>
<dbReference type="RefSeq" id="XP_028515991.1">
    <property type="nucleotide sequence ID" value="XM_028660190.1"/>
</dbReference>
<dbReference type="Proteomes" id="UP000887567">
    <property type="component" value="Unplaced"/>
</dbReference>
<evidence type="ECO:0000313" key="1">
    <source>
        <dbReference type="EnsemblMetazoa" id="XP_028515991.1"/>
    </source>
</evidence>
<reference evidence="1" key="1">
    <citation type="submission" date="2022-11" db="UniProtKB">
        <authorList>
            <consortium name="EnsemblMetazoa"/>
        </authorList>
    </citation>
    <scope>IDENTIFICATION</scope>
</reference>
<organism evidence="1 2">
    <name type="scientific">Exaiptasia diaphana</name>
    <name type="common">Tropical sea anemone</name>
    <name type="synonym">Aiptasia pulchella</name>
    <dbReference type="NCBI Taxonomy" id="2652724"/>
    <lineage>
        <taxon>Eukaryota</taxon>
        <taxon>Metazoa</taxon>
        <taxon>Cnidaria</taxon>
        <taxon>Anthozoa</taxon>
        <taxon>Hexacorallia</taxon>
        <taxon>Actiniaria</taxon>
        <taxon>Aiptasiidae</taxon>
        <taxon>Exaiptasia</taxon>
    </lineage>
</organism>
<proteinExistence type="predicted"/>
<protein>
    <submittedName>
        <fullName evidence="1">Uncharacterized protein</fullName>
    </submittedName>
</protein>